<name>A0A853ZYZ1_9PSED</name>
<dbReference type="EMBL" id="MPJD01000002">
    <property type="protein sequence ID" value="OKA29169.1"/>
    <property type="molecule type" value="Genomic_DNA"/>
</dbReference>
<gene>
    <name evidence="2" type="ORF">BOH74_01055</name>
</gene>
<keyword evidence="1" id="KW-1133">Transmembrane helix</keyword>
<accession>A0A853ZYZ1</accession>
<evidence type="ECO:0000256" key="1">
    <source>
        <dbReference type="SAM" id="Phobius"/>
    </source>
</evidence>
<reference evidence="2 3" key="1">
    <citation type="submission" date="2016-11" db="EMBL/GenBank/DDBJ databases">
        <title>Draft genome of Pseudomonas versuta A4R1.12.</title>
        <authorList>
            <person name="See-Too W.-S."/>
        </authorList>
    </citation>
    <scope>NUCLEOTIDE SEQUENCE [LARGE SCALE GENOMIC DNA]</scope>
    <source>
        <strain evidence="2 3">A4R1.12</strain>
    </source>
</reference>
<dbReference type="AlphaFoldDB" id="A0A853ZYZ1"/>
<evidence type="ECO:0000313" key="3">
    <source>
        <dbReference type="Proteomes" id="UP000185990"/>
    </source>
</evidence>
<dbReference type="Proteomes" id="UP000185990">
    <property type="component" value="Unassembled WGS sequence"/>
</dbReference>
<protein>
    <submittedName>
        <fullName evidence="2">Uncharacterized protein</fullName>
    </submittedName>
</protein>
<keyword evidence="1" id="KW-0812">Transmembrane</keyword>
<comment type="caution">
    <text evidence="2">The sequence shown here is derived from an EMBL/GenBank/DDBJ whole genome shotgun (WGS) entry which is preliminary data.</text>
</comment>
<dbReference type="SUPFAM" id="SSF103473">
    <property type="entry name" value="MFS general substrate transporter"/>
    <property type="match status" value="1"/>
</dbReference>
<proteinExistence type="predicted"/>
<feature type="transmembrane region" description="Helical" evidence="1">
    <location>
        <begin position="20"/>
        <end position="48"/>
    </location>
</feature>
<evidence type="ECO:0000313" key="2">
    <source>
        <dbReference type="EMBL" id="OKA29169.1"/>
    </source>
</evidence>
<sequence length="99" mass="10911">MGTLDVHAIVDNVRFGRFHWMVMLWCALLLIFDGYDLFIYGVVLTVIMREWGDATTGRGAGQLCLVRHDVRGTGVRQLCCQHQAARVSRGVACSGLSAA</sequence>
<dbReference type="InterPro" id="IPR036259">
    <property type="entry name" value="MFS_trans_sf"/>
</dbReference>
<keyword evidence="1" id="KW-0472">Membrane</keyword>
<organism evidence="2 3">
    <name type="scientific">Pseudomonas versuta</name>
    <dbReference type="NCBI Taxonomy" id="1788301"/>
    <lineage>
        <taxon>Bacteria</taxon>
        <taxon>Pseudomonadati</taxon>
        <taxon>Pseudomonadota</taxon>
        <taxon>Gammaproteobacteria</taxon>
        <taxon>Pseudomonadales</taxon>
        <taxon>Pseudomonadaceae</taxon>
        <taxon>Pseudomonas</taxon>
    </lineage>
</organism>